<protein>
    <recommendedName>
        <fullName evidence="2">RNA helicase</fullName>
        <ecNumber evidence="2">3.6.4.13</ecNumber>
    </recommendedName>
</protein>
<proteinExistence type="inferred from homology"/>
<keyword evidence="8" id="KW-0175">Coiled coil</keyword>
<dbReference type="InterPro" id="IPR001878">
    <property type="entry name" value="Znf_CCHC"/>
</dbReference>
<evidence type="ECO:0000256" key="8">
    <source>
        <dbReference type="ARBA" id="ARBA00023054"/>
    </source>
</evidence>
<name>G0V2A5_TRYCI</name>
<dbReference type="Gene3D" id="4.10.60.10">
    <property type="entry name" value="Zinc finger, CCHC-type"/>
    <property type="match status" value="1"/>
</dbReference>
<dbReference type="Gene3D" id="3.40.50.300">
    <property type="entry name" value="P-loop containing nucleotide triphosphate hydrolases"/>
    <property type="match status" value="2"/>
</dbReference>
<dbReference type="Pfam" id="PF07717">
    <property type="entry name" value="OB_NTP_bind"/>
    <property type="match status" value="1"/>
</dbReference>
<evidence type="ECO:0000256" key="2">
    <source>
        <dbReference type="ARBA" id="ARBA00012552"/>
    </source>
</evidence>
<dbReference type="InterPro" id="IPR059023">
    <property type="entry name" value="RNA_hel_CTD"/>
</dbReference>
<dbReference type="FunFam" id="3.40.50.300:FF:000325">
    <property type="entry name" value="ATP-dependent RNA helicase DHX29"/>
    <property type="match status" value="1"/>
</dbReference>
<evidence type="ECO:0000259" key="15">
    <source>
        <dbReference type="PROSITE" id="PS51192"/>
    </source>
</evidence>
<dbReference type="Pfam" id="PF00270">
    <property type="entry name" value="DEAD"/>
    <property type="match status" value="1"/>
</dbReference>
<gene>
    <name evidence="17" type="ORF">TCIL3000_11_12730</name>
</gene>
<dbReference type="InterPro" id="IPR011545">
    <property type="entry name" value="DEAD/DEAH_box_helicase_dom"/>
</dbReference>
<dbReference type="VEuPathDB" id="TriTrypDB:TcIL3000.11.12730"/>
<dbReference type="Pfam" id="PF26026">
    <property type="entry name" value="RNA_hel_CTD"/>
    <property type="match status" value="1"/>
</dbReference>
<accession>G0V2A5</accession>
<evidence type="ECO:0000256" key="7">
    <source>
        <dbReference type="ARBA" id="ARBA00022884"/>
    </source>
</evidence>
<evidence type="ECO:0000256" key="5">
    <source>
        <dbReference type="ARBA" id="ARBA00022806"/>
    </source>
</evidence>
<dbReference type="InterPro" id="IPR011709">
    <property type="entry name" value="DEAD-box_helicase_OB_fold"/>
</dbReference>
<dbReference type="InterPro" id="IPR036875">
    <property type="entry name" value="Znf_CCHC_sf"/>
</dbReference>
<evidence type="ECO:0000259" key="13">
    <source>
        <dbReference type="PROSITE" id="PS50158"/>
    </source>
</evidence>
<feature type="domain" description="Helicase ATP-binding" evidence="15">
    <location>
        <begin position="415"/>
        <end position="582"/>
    </location>
</feature>
<dbReference type="Pfam" id="PF04408">
    <property type="entry name" value="WHD_HA2"/>
    <property type="match status" value="1"/>
</dbReference>
<dbReference type="InterPro" id="IPR006575">
    <property type="entry name" value="RWD_dom"/>
</dbReference>
<dbReference type="PROSITE" id="PS51192">
    <property type="entry name" value="HELICASE_ATP_BIND_1"/>
    <property type="match status" value="1"/>
</dbReference>
<feature type="region of interest" description="Disordered" evidence="12">
    <location>
        <begin position="327"/>
        <end position="350"/>
    </location>
</feature>
<keyword evidence="6" id="KW-0067">ATP-binding</keyword>
<keyword evidence="7" id="KW-0694">RNA-binding</keyword>
<feature type="domain" description="RWD" evidence="14">
    <location>
        <begin position="172"/>
        <end position="293"/>
    </location>
</feature>
<dbReference type="Pfam" id="PF05773">
    <property type="entry name" value="RWD"/>
    <property type="match status" value="1"/>
</dbReference>
<evidence type="ECO:0000313" key="17">
    <source>
        <dbReference type="EMBL" id="CCC95777.1"/>
    </source>
</evidence>
<dbReference type="GO" id="GO:0003723">
    <property type="term" value="F:RNA binding"/>
    <property type="evidence" value="ECO:0007669"/>
    <property type="project" value="UniProtKB-KW"/>
</dbReference>
<dbReference type="GO" id="GO:0016787">
    <property type="term" value="F:hydrolase activity"/>
    <property type="evidence" value="ECO:0007669"/>
    <property type="project" value="UniProtKB-KW"/>
</dbReference>
<dbReference type="InterPro" id="IPR007502">
    <property type="entry name" value="Helicase-assoc_dom"/>
</dbReference>
<feature type="compositionally biased region" description="Basic residues" evidence="12">
    <location>
        <begin position="15"/>
        <end position="24"/>
    </location>
</feature>
<evidence type="ECO:0000256" key="11">
    <source>
        <dbReference type="PROSITE-ProRule" id="PRU00047"/>
    </source>
</evidence>
<evidence type="ECO:0000256" key="4">
    <source>
        <dbReference type="ARBA" id="ARBA00022801"/>
    </source>
</evidence>
<dbReference type="EMBL" id="HE575324">
    <property type="protein sequence ID" value="CCC95777.1"/>
    <property type="molecule type" value="Genomic_DNA"/>
</dbReference>
<comment type="similarity">
    <text evidence="10">Belongs to the DExH box helicase family.</text>
</comment>
<evidence type="ECO:0000259" key="16">
    <source>
        <dbReference type="PROSITE" id="PS51194"/>
    </source>
</evidence>
<feature type="domain" description="Helicase C-terminal" evidence="16">
    <location>
        <begin position="675"/>
        <end position="861"/>
    </location>
</feature>
<feature type="compositionally biased region" description="Polar residues" evidence="12">
    <location>
        <begin position="327"/>
        <end position="349"/>
    </location>
</feature>
<dbReference type="Pfam" id="PF21010">
    <property type="entry name" value="HA2_C"/>
    <property type="match status" value="1"/>
</dbReference>
<dbReference type="FunFam" id="3.40.50.300:FF:000526">
    <property type="entry name" value="DExH-box ATP-dependent RNA helicase DExH3"/>
    <property type="match status" value="1"/>
</dbReference>
<sequence length="1300" mass="143635">MGPNRQRRPREPLRGRGRGGRGGRGRGALATASPPGSSSILSQAEKDMVIDVLHHTASGGAVPVSEKHFDPSSGRCIRFQRNVPLTPLEILRRLYEGLGFPPDLTTQYVADLVADSKLPDFSSITELLLEDGNFQPFLVDSCFELFSHMVWYSREEAESNITPEEGDVILQEELESVQCLFDDSFIGKKNFDDNDTGDRELFFSFTENDVDVMVSIRIPDYYPQDPPSIFVCPRRHRTGGLPILAVLPSDTIKLTAVARRSVMDVAVEAINGLCGEACLVALLSSIRGAVSSISEIATPGAQQQSVPKPGADEEEKAALAAKRQTFASSLSGAKDPSSLSGSDENSSVPYTLPEKVTLGTVDNSSDVNQTRCEFLQHDEVLDECLKKEWEKLKSNGTLRESREGLPAFKMREELRRVVSSHRVVVVSGETGSGKTTQVPQYLYEFMCEEGRGSSANIVCTQPRRLAATSVALRVAGERDEPVGGVVGYTIRLENCVSKRTQITYCTTGILLRRMQVDKFLGRISHIVVDEIHERGVDTDVLLILLRDLLERRDDLTVVLMSATMDSELFAHYFGGSPIINISGRTFPVQVFHLEEIIPMVNYVLEDGSPYAMWEVRKEERRRNTRKQMLSIDINEVEDAREATTGHRELSSKLNVSGRTLDTLSRMNPDVINYELIESIVVYIDTVMQTRGAILVFLPGMAEITLCVEQLKSNPRLFNSCLIYNLHSSLGSAEQQGVFQRPPKGKRKVVVGTNIMETSITIDDAVFVIDSGKVRENRYDARKSLSQLVTVKTSKANCRQRQGRAGRVREGFCFRLFTSVQFEELDDHQLCEMHRVPLESLILQIYSLNLGDEVEYLRKALSPPDERVVRSGVKALTVLGALTMDKRLTSLGQHLANLPLDVRIGKMVIHGAILQCVDPVLTIAACLAVRTPFLSAADYQVEVEGIRRALSGGYVSDHLSSWFAYAKWVQVMHKEGPAAANKLCMKYYLSMPALRQIQATKQQYERFLCEAGLIECSTVPRGTRRFLYDPVVTLDDCVYESGGSRFNTNSGNVKCILSCIVAGLYPNVAQVKKSGGAKGCTRVILRTFDGAEAFIHPSSVAGREKTLASPLLVYVDKLKTSDIFLREVSMVMPLHIIFFGGGSLEYLPKYGELVVNEAIAFKCQSEDAVLLKHLKDQLDSVLSQKINDPKSWESTSSVVVRAILKLLEDGSTVSRGVTIVDRHQPRAPLTASLMAVESGDGIPKVGGTKNKGACFFCGEDGHTAHNCPRKLAAAKGGRSTRCFICGEWHHPTECDVVAPMP</sequence>
<dbReference type="SMART" id="SM00490">
    <property type="entry name" value="HELICc"/>
    <property type="match status" value="1"/>
</dbReference>
<dbReference type="PROSITE" id="PS51194">
    <property type="entry name" value="HELICASE_CTER"/>
    <property type="match status" value="1"/>
</dbReference>
<dbReference type="InterPro" id="IPR027417">
    <property type="entry name" value="P-loop_NTPase"/>
</dbReference>
<comment type="similarity">
    <text evidence="1">Belongs to the DEAD box helicase family. DEAH subfamily.</text>
</comment>
<reference evidence="17" key="1">
    <citation type="journal article" date="2012" name="Proc. Natl. Acad. Sci. U.S.A.">
        <title>Antigenic diversity is generated by distinct evolutionary mechanisms in African trypanosome species.</title>
        <authorList>
            <person name="Jackson A.P."/>
            <person name="Berry A."/>
            <person name="Aslett M."/>
            <person name="Allison H.C."/>
            <person name="Burton P."/>
            <person name="Vavrova-Anderson J."/>
            <person name="Brown R."/>
            <person name="Browne H."/>
            <person name="Corton N."/>
            <person name="Hauser H."/>
            <person name="Gamble J."/>
            <person name="Gilderthorp R."/>
            <person name="Marcello L."/>
            <person name="McQuillan J."/>
            <person name="Otto T.D."/>
            <person name="Quail M.A."/>
            <person name="Sanders M.J."/>
            <person name="van Tonder A."/>
            <person name="Ginger M.L."/>
            <person name="Field M.C."/>
            <person name="Barry J.D."/>
            <person name="Hertz-Fowler C."/>
            <person name="Berriman M."/>
        </authorList>
    </citation>
    <scope>NUCLEOTIDE SEQUENCE</scope>
    <source>
        <strain evidence="17">IL3000</strain>
    </source>
</reference>
<keyword evidence="11" id="KW-0862">Zinc</keyword>
<dbReference type="PROSITE" id="PS50908">
    <property type="entry name" value="RWD"/>
    <property type="match status" value="1"/>
</dbReference>
<keyword evidence="11" id="KW-0863">Zinc-finger</keyword>
<dbReference type="CDD" id="cd18791">
    <property type="entry name" value="SF2_C_RHA"/>
    <property type="match status" value="1"/>
</dbReference>
<dbReference type="InterPro" id="IPR002464">
    <property type="entry name" value="DNA/RNA_helicase_DEAH_CS"/>
</dbReference>
<dbReference type="InterPro" id="IPR048333">
    <property type="entry name" value="HA2_WH"/>
</dbReference>
<dbReference type="EC" id="3.6.4.13" evidence="2"/>
<evidence type="ECO:0000259" key="14">
    <source>
        <dbReference type="PROSITE" id="PS50908"/>
    </source>
</evidence>
<dbReference type="PANTHER" id="PTHR18934">
    <property type="entry name" value="ATP-DEPENDENT RNA HELICASE"/>
    <property type="match status" value="1"/>
</dbReference>
<dbReference type="CDD" id="cd17917">
    <property type="entry name" value="DEXHc_RHA-like"/>
    <property type="match status" value="1"/>
</dbReference>
<keyword evidence="11" id="KW-0479">Metal-binding</keyword>
<feature type="domain" description="CCHC-type" evidence="13">
    <location>
        <begin position="1253"/>
        <end position="1268"/>
    </location>
</feature>
<dbReference type="SUPFAM" id="SSF54495">
    <property type="entry name" value="UBC-like"/>
    <property type="match status" value="1"/>
</dbReference>
<dbReference type="FunFam" id="1.20.120.1080:FF:000002">
    <property type="entry name" value="Putative ATP-dependent RNA helicase DHX36"/>
    <property type="match status" value="1"/>
</dbReference>
<feature type="region of interest" description="Disordered" evidence="12">
    <location>
        <begin position="1"/>
        <end position="40"/>
    </location>
</feature>
<dbReference type="InterPro" id="IPR001650">
    <property type="entry name" value="Helicase_C-like"/>
</dbReference>
<dbReference type="Gene3D" id="1.20.120.1080">
    <property type="match status" value="1"/>
</dbReference>
<dbReference type="InterPro" id="IPR014001">
    <property type="entry name" value="Helicase_ATP-bd"/>
</dbReference>
<evidence type="ECO:0000256" key="12">
    <source>
        <dbReference type="SAM" id="MobiDB-lite"/>
    </source>
</evidence>
<dbReference type="Pfam" id="PF00271">
    <property type="entry name" value="Helicase_C"/>
    <property type="match status" value="1"/>
</dbReference>
<evidence type="ECO:0000256" key="1">
    <source>
        <dbReference type="ARBA" id="ARBA00008792"/>
    </source>
</evidence>
<dbReference type="SMART" id="SM00847">
    <property type="entry name" value="HA2"/>
    <property type="match status" value="1"/>
</dbReference>
<dbReference type="PANTHER" id="PTHR18934:SF145">
    <property type="entry name" value="ATP-DEPENDENT RNA HELICASE DHX57-RELATED"/>
    <property type="match status" value="1"/>
</dbReference>
<dbReference type="GO" id="GO:0005524">
    <property type="term" value="F:ATP binding"/>
    <property type="evidence" value="ECO:0007669"/>
    <property type="project" value="UniProtKB-KW"/>
</dbReference>
<evidence type="ECO:0000256" key="9">
    <source>
        <dbReference type="ARBA" id="ARBA00047984"/>
    </source>
</evidence>
<comment type="catalytic activity">
    <reaction evidence="9">
        <text>ATP + H2O = ADP + phosphate + H(+)</text>
        <dbReference type="Rhea" id="RHEA:13065"/>
        <dbReference type="ChEBI" id="CHEBI:15377"/>
        <dbReference type="ChEBI" id="CHEBI:15378"/>
        <dbReference type="ChEBI" id="CHEBI:30616"/>
        <dbReference type="ChEBI" id="CHEBI:43474"/>
        <dbReference type="ChEBI" id="CHEBI:456216"/>
        <dbReference type="EC" id="3.6.4.13"/>
    </reaction>
</comment>
<dbReference type="PROSITE" id="PS50158">
    <property type="entry name" value="ZF_CCHC"/>
    <property type="match status" value="1"/>
</dbReference>
<evidence type="ECO:0000256" key="10">
    <source>
        <dbReference type="ARBA" id="ARBA00060772"/>
    </source>
</evidence>
<keyword evidence="3" id="KW-0547">Nucleotide-binding</keyword>
<dbReference type="PROSITE" id="PS00690">
    <property type="entry name" value="DEAH_ATP_HELICASE"/>
    <property type="match status" value="1"/>
</dbReference>
<dbReference type="SUPFAM" id="SSF52540">
    <property type="entry name" value="P-loop containing nucleoside triphosphate hydrolases"/>
    <property type="match status" value="1"/>
</dbReference>
<dbReference type="GO" id="GO:0003724">
    <property type="term" value="F:RNA helicase activity"/>
    <property type="evidence" value="ECO:0007669"/>
    <property type="project" value="UniProtKB-EC"/>
</dbReference>
<evidence type="ECO:0000256" key="3">
    <source>
        <dbReference type="ARBA" id="ARBA00022741"/>
    </source>
</evidence>
<dbReference type="SUPFAM" id="SSF57756">
    <property type="entry name" value="Retrovirus zinc finger-like domains"/>
    <property type="match status" value="1"/>
</dbReference>
<dbReference type="SMART" id="SM00487">
    <property type="entry name" value="DEXDc"/>
    <property type="match status" value="1"/>
</dbReference>
<dbReference type="GO" id="GO:0008270">
    <property type="term" value="F:zinc ion binding"/>
    <property type="evidence" value="ECO:0007669"/>
    <property type="project" value="UniProtKB-KW"/>
</dbReference>
<keyword evidence="4" id="KW-0378">Hydrolase</keyword>
<organism evidence="17">
    <name type="scientific">Trypanosoma congolense (strain IL3000)</name>
    <dbReference type="NCBI Taxonomy" id="1068625"/>
    <lineage>
        <taxon>Eukaryota</taxon>
        <taxon>Discoba</taxon>
        <taxon>Euglenozoa</taxon>
        <taxon>Kinetoplastea</taxon>
        <taxon>Metakinetoplastina</taxon>
        <taxon>Trypanosomatida</taxon>
        <taxon>Trypanosomatidae</taxon>
        <taxon>Trypanosoma</taxon>
        <taxon>Nannomonas</taxon>
    </lineage>
</organism>
<evidence type="ECO:0000256" key="6">
    <source>
        <dbReference type="ARBA" id="ARBA00022840"/>
    </source>
</evidence>
<keyword evidence="5" id="KW-0347">Helicase</keyword>
<dbReference type="InterPro" id="IPR016135">
    <property type="entry name" value="UBQ-conjugating_enzyme/RWD"/>
</dbReference>